<keyword evidence="8" id="KW-0547">Nucleotide-binding</keyword>
<dbReference type="InterPro" id="IPR003594">
    <property type="entry name" value="HATPase_dom"/>
</dbReference>
<evidence type="ECO:0000256" key="2">
    <source>
        <dbReference type="ARBA" id="ARBA00004651"/>
    </source>
</evidence>
<feature type="transmembrane region" description="Helical" evidence="14">
    <location>
        <begin position="323"/>
        <end position="347"/>
    </location>
</feature>
<dbReference type="PROSITE" id="PS50885">
    <property type="entry name" value="HAMP"/>
    <property type="match status" value="1"/>
</dbReference>
<evidence type="ECO:0000256" key="3">
    <source>
        <dbReference type="ARBA" id="ARBA00012438"/>
    </source>
</evidence>
<comment type="subcellular location">
    <subcellularLocation>
        <location evidence="2">Cell membrane</location>
        <topology evidence="2">Multi-pass membrane protein</topology>
    </subcellularLocation>
</comment>
<dbReference type="PROSITE" id="PS50109">
    <property type="entry name" value="HIS_KIN"/>
    <property type="match status" value="1"/>
</dbReference>
<dbReference type="SMART" id="SM00388">
    <property type="entry name" value="HisKA"/>
    <property type="match status" value="1"/>
</dbReference>
<dbReference type="EMBL" id="RBKU01000001">
    <property type="protein sequence ID" value="RKR81114.1"/>
    <property type="molecule type" value="Genomic_DNA"/>
</dbReference>
<keyword evidence="9" id="KW-0418">Kinase</keyword>
<dbReference type="SUPFAM" id="SSF55874">
    <property type="entry name" value="ATPase domain of HSP90 chaperone/DNA topoisomerase II/histidine kinase"/>
    <property type="match status" value="1"/>
</dbReference>
<dbReference type="Pfam" id="PF02518">
    <property type="entry name" value="HATPase_c"/>
    <property type="match status" value="1"/>
</dbReference>
<keyword evidence="4" id="KW-1003">Cell membrane</keyword>
<dbReference type="SUPFAM" id="SSF47384">
    <property type="entry name" value="Homodimeric domain of signal transducing histidine kinase"/>
    <property type="match status" value="1"/>
</dbReference>
<evidence type="ECO:0000256" key="9">
    <source>
        <dbReference type="ARBA" id="ARBA00022777"/>
    </source>
</evidence>
<feature type="domain" description="Histidine kinase" evidence="15">
    <location>
        <begin position="1027"/>
        <end position="1238"/>
    </location>
</feature>
<feature type="transmembrane region" description="Helical" evidence="14">
    <location>
        <begin position="449"/>
        <end position="470"/>
    </location>
</feature>
<evidence type="ECO:0000256" key="7">
    <source>
        <dbReference type="ARBA" id="ARBA00022692"/>
    </source>
</evidence>
<evidence type="ECO:0000256" key="1">
    <source>
        <dbReference type="ARBA" id="ARBA00000085"/>
    </source>
</evidence>
<evidence type="ECO:0000256" key="11">
    <source>
        <dbReference type="ARBA" id="ARBA00022989"/>
    </source>
</evidence>
<gene>
    <name evidence="17" type="ORF">BDD43_1258</name>
</gene>
<dbReference type="PANTHER" id="PTHR45528:SF1">
    <property type="entry name" value="SENSOR HISTIDINE KINASE CPXA"/>
    <property type="match status" value="1"/>
</dbReference>
<name>A0A495IYI0_9SPHI</name>
<evidence type="ECO:0000256" key="5">
    <source>
        <dbReference type="ARBA" id="ARBA00022553"/>
    </source>
</evidence>
<dbReference type="AlphaFoldDB" id="A0A495IYI0"/>
<accession>A0A495IYI0</accession>
<dbReference type="PANTHER" id="PTHR45528">
    <property type="entry name" value="SENSOR HISTIDINE KINASE CPXA"/>
    <property type="match status" value="1"/>
</dbReference>
<feature type="transmembrane region" description="Helical" evidence="14">
    <location>
        <begin position="367"/>
        <end position="389"/>
    </location>
</feature>
<evidence type="ECO:0000313" key="18">
    <source>
        <dbReference type="Proteomes" id="UP000268007"/>
    </source>
</evidence>
<dbReference type="Gene3D" id="6.10.340.10">
    <property type="match status" value="1"/>
</dbReference>
<dbReference type="CDD" id="cd00075">
    <property type="entry name" value="HATPase"/>
    <property type="match status" value="1"/>
</dbReference>
<reference evidence="17 18" key="1">
    <citation type="submission" date="2018-10" db="EMBL/GenBank/DDBJ databases">
        <title>Genomic Encyclopedia of Archaeal and Bacterial Type Strains, Phase II (KMG-II): from individual species to whole genera.</title>
        <authorList>
            <person name="Goeker M."/>
        </authorList>
    </citation>
    <scope>NUCLEOTIDE SEQUENCE [LARGE SCALE GENOMIC DNA]</scope>
    <source>
        <strain evidence="17 18">DSM 18602</strain>
    </source>
</reference>
<evidence type="ECO:0000256" key="10">
    <source>
        <dbReference type="ARBA" id="ARBA00022840"/>
    </source>
</evidence>
<evidence type="ECO:0000259" key="16">
    <source>
        <dbReference type="PROSITE" id="PS50885"/>
    </source>
</evidence>
<feature type="transmembrane region" description="Helical" evidence="14">
    <location>
        <begin position="769"/>
        <end position="790"/>
    </location>
</feature>
<dbReference type="OrthoDB" id="9776727at2"/>
<protein>
    <recommendedName>
        <fullName evidence="3">histidine kinase</fullName>
        <ecNumber evidence="3">2.7.13.3</ecNumber>
    </recommendedName>
</protein>
<keyword evidence="7 14" id="KW-0812">Transmembrane</keyword>
<keyword evidence="12" id="KW-0902">Two-component regulatory system</keyword>
<comment type="caution">
    <text evidence="17">The sequence shown here is derived from an EMBL/GenBank/DDBJ whole genome shotgun (WGS) entry which is preliminary data.</text>
</comment>
<dbReference type="PRINTS" id="PR00344">
    <property type="entry name" value="BCTRLSENSOR"/>
</dbReference>
<feature type="transmembrane region" description="Helical" evidence="14">
    <location>
        <begin position="423"/>
        <end position="442"/>
    </location>
</feature>
<feature type="transmembrane region" description="Helical" evidence="14">
    <location>
        <begin position="205"/>
        <end position="226"/>
    </location>
</feature>
<dbReference type="RefSeq" id="WP_121196844.1">
    <property type="nucleotide sequence ID" value="NZ_RBKU01000001.1"/>
</dbReference>
<dbReference type="Pfam" id="PF00512">
    <property type="entry name" value="HisKA"/>
    <property type="match status" value="1"/>
</dbReference>
<evidence type="ECO:0000256" key="14">
    <source>
        <dbReference type="SAM" id="Phobius"/>
    </source>
</evidence>
<evidence type="ECO:0000256" key="12">
    <source>
        <dbReference type="ARBA" id="ARBA00023012"/>
    </source>
</evidence>
<dbReference type="GO" id="GO:0005886">
    <property type="term" value="C:plasma membrane"/>
    <property type="evidence" value="ECO:0007669"/>
    <property type="project" value="UniProtKB-SubCell"/>
</dbReference>
<sequence length="1238" mass="141296">MNTAAKIRWLLALICLSLFLTAIIAKQSYSPRNNLDSSAKTLETNLRQKETFARDFIDNKTNFIKLKSVANSEQYALDLTNLVKNEHLYLCTYSNNQLSYWNGVSALPDNIAQYKDGTSFIKTTNGYYELIKKSDGNFCVAIFVLVKNNYHYQNQYLQNNFATQLLRDNNIAIADFADPNVYNIRSVKNEYLFSVKLIADNLNPLFALMQIMLWISGLLLLCALINNLANIVASKGHVFIAYLIIAALIIAVRFVNLYYHWPNIYQGISLFEPSYYAANTIFPSLGDFVINVILITWLGLFIYNTRNKIIKSPIKRTALSYGILVACVLFLIGLSRVLLGLFAGLVFNSHINFDVNNVLNLTSFSVVGVVLLCFGLFIFILFSETCLAVALKLNVTNRNKLIVLVGLTLLTTIAEAIRHHDISGFYLLWSLVVIIRGYATVYDKGKFNALTYIGIIILCSIISSIKLYTFQAVKEKQTRRLLIQELESAEDPGAENMFNQIEYDISHSNFVVSYFNNTGRNHNFLKSKFQKLFFTGYLSKYDFKTYEYDTNNKPLPGSGEYELDNYKDMVAYSAFKVRPTRYFYRVNNFFGFQSYFAIIPITTDSGRLGTVVIDLKSKPLTSTEAFPELLVEGKPQDIDAFKGYSYAYYFDGKLQNQTGKYVYSLANYEFVGKLKQYVYQTDKGNSNYNHLIYQPTESKLIVVSKEDDKVYTIVTSLTFFFLVFLIFVFLLLGAEWLWNNYRKFDKVKSLKWNFWDSFDKILYKTRIQLSMVFAVVITLLIIGVLTFVSVSAQYQTQQDDFIHDKISRIASAYEKLMFDKNIANTNEDNQLTFNSFADTYSSDITLFDKDGTPIYTTQPKLYDDGLIARRMNATAFIYLSTFQKSGYINEETIGSLKYKAAYAPVRDAKNNVTGFLQLPYFSNETEYRERIGAFLNTMINVYALVFVAIGLFAIAVARQITTPLTIIQQSLSKTIYGRKNEPIEWQHNDEIGSLIKEYNNMIAALENSAQKLAQSERENAWREMAKQVAHEIKNPLTPLKLGLQLLEKSWKDKDPKFDIKFERFSASFVEQIDSLSKIASEFSNFAKMPETQLERFNIIDILGQAVTIFKQTINFQIIFYNMGEPFVILADKDQILRSFNNLLKNAIEAVPEDRSGVINISYEVINKVIFIKIKDNGNGIPEALRKRIFVPNFTTKTSGTGLGLALVKNAIEHARGSISFDTEIGVGTTFYISFPVAV</sequence>
<proteinExistence type="predicted"/>
<comment type="catalytic activity">
    <reaction evidence="1">
        <text>ATP + protein L-histidine = ADP + protein N-phospho-L-histidine.</text>
        <dbReference type="EC" id="2.7.13.3"/>
    </reaction>
</comment>
<keyword evidence="10" id="KW-0067">ATP-binding</keyword>
<dbReference type="InterPro" id="IPR004358">
    <property type="entry name" value="Sig_transdc_His_kin-like_C"/>
</dbReference>
<dbReference type="InterPro" id="IPR003660">
    <property type="entry name" value="HAMP_dom"/>
</dbReference>
<feature type="transmembrane region" description="Helical" evidence="14">
    <location>
        <begin position="939"/>
        <end position="957"/>
    </location>
</feature>
<evidence type="ECO:0000256" key="8">
    <source>
        <dbReference type="ARBA" id="ARBA00022741"/>
    </source>
</evidence>
<dbReference type="InterPro" id="IPR003661">
    <property type="entry name" value="HisK_dim/P_dom"/>
</dbReference>
<dbReference type="SMART" id="SM00387">
    <property type="entry name" value="HATPase_c"/>
    <property type="match status" value="1"/>
</dbReference>
<evidence type="ECO:0000256" key="4">
    <source>
        <dbReference type="ARBA" id="ARBA00022475"/>
    </source>
</evidence>
<dbReference type="GO" id="GO:0000155">
    <property type="term" value="F:phosphorelay sensor kinase activity"/>
    <property type="evidence" value="ECO:0007669"/>
    <property type="project" value="InterPro"/>
</dbReference>
<evidence type="ECO:0000256" key="6">
    <source>
        <dbReference type="ARBA" id="ARBA00022679"/>
    </source>
</evidence>
<dbReference type="Proteomes" id="UP000268007">
    <property type="component" value="Unassembled WGS sequence"/>
</dbReference>
<keyword evidence="18" id="KW-1185">Reference proteome</keyword>
<dbReference type="EC" id="2.7.13.3" evidence="3"/>
<dbReference type="CDD" id="cd00082">
    <property type="entry name" value="HisKA"/>
    <property type="match status" value="1"/>
</dbReference>
<dbReference type="InterPro" id="IPR036890">
    <property type="entry name" value="HATPase_C_sf"/>
</dbReference>
<evidence type="ECO:0000259" key="15">
    <source>
        <dbReference type="PROSITE" id="PS50109"/>
    </source>
</evidence>
<dbReference type="InterPro" id="IPR050398">
    <property type="entry name" value="HssS/ArlS-like"/>
</dbReference>
<keyword evidence="13 14" id="KW-0472">Membrane</keyword>
<feature type="transmembrane region" description="Helical" evidence="14">
    <location>
        <begin position="238"/>
        <end position="261"/>
    </location>
</feature>
<feature type="transmembrane region" description="Helical" evidence="14">
    <location>
        <begin position="710"/>
        <end position="738"/>
    </location>
</feature>
<organism evidence="17 18">
    <name type="scientific">Mucilaginibacter gracilis</name>
    <dbReference type="NCBI Taxonomy" id="423350"/>
    <lineage>
        <taxon>Bacteria</taxon>
        <taxon>Pseudomonadati</taxon>
        <taxon>Bacteroidota</taxon>
        <taxon>Sphingobacteriia</taxon>
        <taxon>Sphingobacteriales</taxon>
        <taxon>Sphingobacteriaceae</taxon>
        <taxon>Mucilaginibacter</taxon>
    </lineage>
</organism>
<keyword evidence="6" id="KW-0808">Transferase</keyword>
<dbReference type="InterPro" id="IPR036097">
    <property type="entry name" value="HisK_dim/P_sf"/>
</dbReference>
<evidence type="ECO:0000313" key="17">
    <source>
        <dbReference type="EMBL" id="RKR81114.1"/>
    </source>
</evidence>
<dbReference type="Gene3D" id="3.30.565.10">
    <property type="entry name" value="Histidine kinase-like ATPase, C-terminal domain"/>
    <property type="match status" value="1"/>
</dbReference>
<keyword evidence="5" id="KW-0597">Phosphoprotein</keyword>
<feature type="transmembrane region" description="Helical" evidence="14">
    <location>
        <begin position="281"/>
        <end position="303"/>
    </location>
</feature>
<dbReference type="GO" id="GO:0005524">
    <property type="term" value="F:ATP binding"/>
    <property type="evidence" value="ECO:0007669"/>
    <property type="project" value="UniProtKB-KW"/>
</dbReference>
<dbReference type="Gene3D" id="1.10.287.130">
    <property type="match status" value="1"/>
</dbReference>
<keyword evidence="11 14" id="KW-1133">Transmembrane helix</keyword>
<evidence type="ECO:0000256" key="13">
    <source>
        <dbReference type="ARBA" id="ARBA00023136"/>
    </source>
</evidence>
<feature type="domain" description="HAMP" evidence="16">
    <location>
        <begin position="958"/>
        <end position="1010"/>
    </location>
</feature>
<dbReference type="InterPro" id="IPR005467">
    <property type="entry name" value="His_kinase_dom"/>
</dbReference>